<evidence type="ECO:0000259" key="2">
    <source>
        <dbReference type="SMART" id="SM00065"/>
    </source>
</evidence>
<accession>A0A0R3X0D3</accession>
<name>A0A0R3X0D3_HYDTA</name>
<evidence type="ECO:0000313" key="4">
    <source>
        <dbReference type="Proteomes" id="UP000274429"/>
    </source>
</evidence>
<dbReference type="AlphaFoldDB" id="A0A0R3X0D3"/>
<dbReference type="EMBL" id="UYWX01020308">
    <property type="protein sequence ID" value="VDM30794.1"/>
    <property type="molecule type" value="Genomic_DNA"/>
</dbReference>
<evidence type="ECO:0000313" key="3">
    <source>
        <dbReference type="EMBL" id="VDM30794.1"/>
    </source>
</evidence>
<keyword evidence="4" id="KW-1185">Reference proteome</keyword>
<gene>
    <name evidence="3" type="ORF">TTAC_LOCUS6567</name>
</gene>
<dbReference type="Gene3D" id="3.30.450.40">
    <property type="match status" value="1"/>
</dbReference>
<organism evidence="5">
    <name type="scientific">Hydatigena taeniaeformis</name>
    <name type="common">Feline tapeworm</name>
    <name type="synonym">Taenia taeniaeformis</name>
    <dbReference type="NCBI Taxonomy" id="6205"/>
    <lineage>
        <taxon>Eukaryota</taxon>
        <taxon>Metazoa</taxon>
        <taxon>Spiralia</taxon>
        <taxon>Lophotrochozoa</taxon>
        <taxon>Platyhelminthes</taxon>
        <taxon>Cestoda</taxon>
        <taxon>Eucestoda</taxon>
        <taxon>Cyclophyllidea</taxon>
        <taxon>Taeniidae</taxon>
        <taxon>Hydatigera</taxon>
    </lineage>
</organism>
<feature type="domain" description="GAF" evidence="2">
    <location>
        <begin position="198"/>
        <end position="362"/>
    </location>
</feature>
<dbReference type="OrthoDB" id="295473at2759"/>
<dbReference type="InterPro" id="IPR003018">
    <property type="entry name" value="GAF"/>
</dbReference>
<dbReference type="SMART" id="SM00065">
    <property type="entry name" value="GAF"/>
    <property type="match status" value="1"/>
</dbReference>
<evidence type="ECO:0000313" key="5">
    <source>
        <dbReference type="WBParaSite" id="TTAC_0000658201-mRNA-1"/>
    </source>
</evidence>
<reference evidence="5" key="1">
    <citation type="submission" date="2017-02" db="UniProtKB">
        <authorList>
            <consortium name="WormBaseParasite"/>
        </authorList>
    </citation>
    <scope>IDENTIFICATION</scope>
</reference>
<proteinExistence type="predicted"/>
<dbReference type="InterPro" id="IPR029016">
    <property type="entry name" value="GAF-like_dom_sf"/>
</dbReference>
<feature type="region of interest" description="Disordered" evidence="1">
    <location>
        <begin position="141"/>
        <end position="166"/>
    </location>
</feature>
<dbReference type="WBParaSite" id="TTAC_0000658201-mRNA-1">
    <property type="protein sequence ID" value="TTAC_0000658201-mRNA-1"/>
    <property type="gene ID" value="TTAC_0000658201"/>
</dbReference>
<dbReference type="SUPFAM" id="SSF55781">
    <property type="entry name" value="GAF domain-like"/>
    <property type="match status" value="1"/>
</dbReference>
<protein>
    <submittedName>
        <fullName evidence="5">GAF domain-containing protein</fullName>
    </submittedName>
</protein>
<feature type="compositionally biased region" description="Polar residues" evidence="1">
    <location>
        <begin position="141"/>
        <end position="161"/>
    </location>
</feature>
<evidence type="ECO:0000256" key="1">
    <source>
        <dbReference type="SAM" id="MobiDB-lite"/>
    </source>
</evidence>
<sequence length="379" mass="42179">MEPSELRSNDKGDICPFCRPKEFHDFENIEDAVFAWLDDNTNTLRNYIYSHASQSIVEDLLRASAFKKSKSLYPFQSNFARMNSFVAPQSKNKEMPIRKISSSEFEPLAFHPILATGHDGCQSFLASVSIGGGLPKNDFSGQMSSKTVSTETSGLPSNISSDQEEKPEGLKALADTFKEFYSNDVMKELVLDIWSDSDLSSLCFKILRNACLLLNADRASLFIVEVNSSTGDRFLVSKLFDVTAKCTLVEALHKSEAKTVSLPFGVGIVGWVAQTGEADPRFNREVDLKTGFHTRCLICMPIKDGEGNVLAVAQVMNKKQQKPVDEHDTSLVFSTRDVNLFEAYTSFCGIGLHHAQILFRSQLETRRSQASLLSPFHES</sequence>
<dbReference type="Pfam" id="PF01590">
    <property type="entry name" value="GAF"/>
    <property type="match status" value="1"/>
</dbReference>
<reference evidence="3 4" key="2">
    <citation type="submission" date="2018-11" db="EMBL/GenBank/DDBJ databases">
        <authorList>
            <consortium name="Pathogen Informatics"/>
        </authorList>
    </citation>
    <scope>NUCLEOTIDE SEQUENCE [LARGE SCALE GENOMIC DNA]</scope>
</reference>
<dbReference type="Proteomes" id="UP000274429">
    <property type="component" value="Unassembled WGS sequence"/>
</dbReference>
<dbReference type="STRING" id="6205.A0A0R3X0D3"/>